<accession>A0A168T2Q6</accession>
<dbReference type="AlphaFoldDB" id="A0A168T2Q6"/>
<gene>
    <name evidence="1" type="primary">ABSGL_15050.1 scaffold 15162</name>
</gene>
<proteinExistence type="predicted"/>
<dbReference type="InParanoid" id="A0A168T2Q6"/>
<evidence type="ECO:0000313" key="2">
    <source>
        <dbReference type="Proteomes" id="UP000078561"/>
    </source>
</evidence>
<sequence>MDNPPSNFMWDKMQSISTERYQERVPPVLYVPANTTQSFKKGTDWSALKTMIHQRNIQHRWHLLIQREQLALYVKL</sequence>
<organism evidence="1">
    <name type="scientific">Absidia glauca</name>
    <name type="common">Pin mould</name>
    <dbReference type="NCBI Taxonomy" id="4829"/>
    <lineage>
        <taxon>Eukaryota</taxon>
        <taxon>Fungi</taxon>
        <taxon>Fungi incertae sedis</taxon>
        <taxon>Mucoromycota</taxon>
        <taxon>Mucoromycotina</taxon>
        <taxon>Mucoromycetes</taxon>
        <taxon>Mucorales</taxon>
        <taxon>Cunninghamellaceae</taxon>
        <taxon>Absidia</taxon>
    </lineage>
</organism>
<evidence type="ECO:0000313" key="1">
    <source>
        <dbReference type="EMBL" id="SAM09374.1"/>
    </source>
</evidence>
<protein>
    <submittedName>
        <fullName evidence="1">Uncharacterized protein</fullName>
    </submittedName>
</protein>
<keyword evidence="2" id="KW-1185">Reference proteome</keyword>
<dbReference type="Proteomes" id="UP000078561">
    <property type="component" value="Unassembled WGS sequence"/>
</dbReference>
<reference evidence="1" key="1">
    <citation type="submission" date="2016-04" db="EMBL/GenBank/DDBJ databases">
        <authorList>
            <person name="Evans L.H."/>
            <person name="Alamgir A."/>
            <person name="Owens N."/>
            <person name="Weber N.D."/>
            <person name="Virtaneva K."/>
            <person name="Barbian K."/>
            <person name="Babar A."/>
            <person name="Rosenke K."/>
        </authorList>
    </citation>
    <scope>NUCLEOTIDE SEQUENCE [LARGE SCALE GENOMIC DNA]</scope>
    <source>
        <strain evidence="1">CBS 101.48</strain>
    </source>
</reference>
<name>A0A168T2Q6_ABSGL</name>
<dbReference type="EMBL" id="LT555008">
    <property type="protein sequence ID" value="SAM09374.1"/>
    <property type="molecule type" value="Genomic_DNA"/>
</dbReference>